<organism evidence="2 3">
    <name type="scientific">Pontibacter aydingkolensis</name>
    <dbReference type="NCBI Taxonomy" id="1911536"/>
    <lineage>
        <taxon>Bacteria</taxon>
        <taxon>Pseudomonadati</taxon>
        <taxon>Bacteroidota</taxon>
        <taxon>Cytophagia</taxon>
        <taxon>Cytophagales</taxon>
        <taxon>Hymenobacteraceae</taxon>
        <taxon>Pontibacter</taxon>
    </lineage>
</organism>
<evidence type="ECO:0000256" key="1">
    <source>
        <dbReference type="SAM" id="Phobius"/>
    </source>
</evidence>
<gene>
    <name evidence="2" type="ORF">K0O23_01820</name>
</gene>
<sequence>MKIIPGKYAPLVAVAKSNLSGWYVLLALLFLSVFMSGCEKEDMIEGCWVPETECTQEVTAETIMCGYGAFGNVWLKTADGSYLQPWHNLTGQNELVNGQKYTIGYKAVEKDDKYKDIVTCKAAVPAAQAVAVTCINTVSNK</sequence>
<comment type="caution">
    <text evidence="2">The sequence shown here is derived from an EMBL/GenBank/DDBJ whole genome shotgun (WGS) entry which is preliminary data.</text>
</comment>
<proteinExistence type="predicted"/>
<keyword evidence="1" id="KW-1133">Transmembrane helix</keyword>
<keyword evidence="1" id="KW-0472">Membrane</keyword>
<accession>A0ABS7CPU1</accession>
<dbReference type="RefSeq" id="WP_219875666.1">
    <property type="nucleotide sequence ID" value="NZ_JAHYXK010000001.1"/>
</dbReference>
<keyword evidence="1" id="KW-0812">Transmembrane</keyword>
<dbReference type="Proteomes" id="UP000813018">
    <property type="component" value="Unassembled WGS sequence"/>
</dbReference>
<evidence type="ECO:0000313" key="3">
    <source>
        <dbReference type="Proteomes" id="UP000813018"/>
    </source>
</evidence>
<evidence type="ECO:0008006" key="4">
    <source>
        <dbReference type="Google" id="ProtNLM"/>
    </source>
</evidence>
<evidence type="ECO:0000313" key="2">
    <source>
        <dbReference type="EMBL" id="MBW7465788.1"/>
    </source>
</evidence>
<reference evidence="2 3" key="1">
    <citation type="journal article" date="2016" name="Int. J. Syst. Evol. Microbiol.">
        <title>Pontibacter aydingkolensis sp. nov., isolated from soil of a salt lake.</title>
        <authorList>
            <person name="Osman G."/>
            <person name="Zhang T."/>
            <person name="Lou K."/>
            <person name="Gao Y."/>
            <person name="Chang W."/>
            <person name="Lin Q."/>
            <person name="Yang H.M."/>
            <person name="Huo X.D."/>
            <person name="Wang N."/>
        </authorList>
    </citation>
    <scope>NUCLEOTIDE SEQUENCE [LARGE SCALE GENOMIC DNA]</scope>
    <source>
        <strain evidence="2 3">KACC 19255</strain>
    </source>
</reference>
<name>A0ABS7CPU1_9BACT</name>
<keyword evidence="3" id="KW-1185">Reference proteome</keyword>
<feature type="transmembrane region" description="Helical" evidence="1">
    <location>
        <begin position="20"/>
        <end position="38"/>
    </location>
</feature>
<dbReference type="EMBL" id="JAHYXK010000001">
    <property type="protein sequence ID" value="MBW7465788.1"/>
    <property type="molecule type" value="Genomic_DNA"/>
</dbReference>
<protein>
    <recommendedName>
        <fullName evidence="4">DUF4377 domain-containing protein</fullName>
    </recommendedName>
</protein>